<dbReference type="Proteomes" id="UP000179797">
    <property type="component" value="Unassembled WGS sequence"/>
</dbReference>
<dbReference type="STRING" id="915059.NH26_24585"/>
<comment type="caution">
    <text evidence="4">The sequence shown here is derived from an EMBL/GenBank/DDBJ whole genome shotgun (WGS) entry which is preliminary data.</text>
</comment>
<name>A0A1S1YV54_FLAPC</name>
<dbReference type="GO" id="GO:0016747">
    <property type="term" value="F:acyltransferase activity, transferring groups other than amino-acyl groups"/>
    <property type="evidence" value="ECO:0007669"/>
    <property type="project" value="InterPro"/>
</dbReference>
<reference evidence="4 5" key="1">
    <citation type="journal article" date="2012" name="Int. J. Syst. Evol. Microbiol.">
        <title>Flammeovirga pacifica sp. nov., isolated from deep-sea sediment.</title>
        <authorList>
            <person name="Xu H."/>
            <person name="Fu Y."/>
            <person name="Yang N."/>
            <person name="Ding Z."/>
            <person name="Lai Q."/>
            <person name="Zeng R."/>
        </authorList>
    </citation>
    <scope>NUCLEOTIDE SEQUENCE [LARGE SCALE GENOMIC DNA]</scope>
    <source>
        <strain evidence="5">DSM 24597 / LMG 26175 / WPAGA1</strain>
    </source>
</reference>
<dbReference type="InterPro" id="IPR000182">
    <property type="entry name" value="GNAT_dom"/>
</dbReference>
<sequence length="165" mass="18882">MNGIVFKTLREEDLTEVKEIYNYFVKHSTATFHLDEVTEKDLSTFLPINNQNYPSYLIIENEVTVGYMYLGAFKPREAYNRTAELTVYLKKEAWGRGIGEQAIAYLENEAKQGGMIKVLLAVISGDNKGSIRLFEKNGYEKSAHLRQVGEKFGKVLDVVIYQKDI</sequence>
<dbReference type="Pfam" id="PF13420">
    <property type="entry name" value="Acetyltransf_4"/>
    <property type="match status" value="1"/>
</dbReference>
<evidence type="ECO:0000259" key="3">
    <source>
        <dbReference type="PROSITE" id="PS51186"/>
    </source>
</evidence>
<keyword evidence="2" id="KW-0012">Acyltransferase</keyword>
<keyword evidence="5" id="KW-1185">Reference proteome</keyword>
<proteinExistence type="predicted"/>
<dbReference type="Gene3D" id="3.40.630.30">
    <property type="match status" value="1"/>
</dbReference>
<dbReference type="EMBL" id="JRYR02000002">
    <property type="protein sequence ID" value="OHX64743.1"/>
    <property type="molecule type" value="Genomic_DNA"/>
</dbReference>
<accession>A0A1S1YV54</accession>
<protein>
    <recommendedName>
        <fullName evidence="3">N-acetyltransferase domain-containing protein</fullName>
    </recommendedName>
</protein>
<dbReference type="OrthoDB" id="9799096at2"/>
<evidence type="ECO:0000256" key="1">
    <source>
        <dbReference type="ARBA" id="ARBA00022679"/>
    </source>
</evidence>
<evidence type="ECO:0000313" key="5">
    <source>
        <dbReference type="Proteomes" id="UP000179797"/>
    </source>
</evidence>
<evidence type="ECO:0000256" key="2">
    <source>
        <dbReference type="ARBA" id="ARBA00023315"/>
    </source>
</evidence>
<keyword evidence="1" id="KW-0808">Transferase</keyword>
<organism evidence="4 5">
    <name type="scientific">Flammeovirga pacifica</name>
    <dbReference type="NCBI Taxonomy" id="915059"/>
    <lineage>
        <taxon>Bacteria</taxon>
        <taxon>Pseudomonadati</taxon>
        <taxon>Bacteroidota</taxon>
        <taxon>Cytophagia</taxon>
        <taxon>Cytophagales</taxon>
        <taxon>Flammeovirgaceae</taxon>
        <taxon>Flammeovirga</taxon>
    </lineage>
</organism>
<dbReference type="InterPro" id="IPR016181">
    <property type="entry name" value="Acyl_CoA_acyltransferase"/>
</dbReference>
<gene>
    <name evidence="4" type="ORF">NH26_24585</name>
</gene>
<dbReference type="SUPFAM" id="SSF55729">
    <property type="entry name" value="Acyl-CoA N-acyltransferases (Nat)"/>
    <property type="match status" value="1"/>
</dbReference>
<feature type="domain" description="N-acetyltransferase" evidence="3">
    <location>
        <begin position="4"/>
        <end position="165"/>
    </location>
</feature>
<dbReference type="AlphaFoldDB" id="A0A1S1YV54"/>
<dbReference type="RefSeq" id="WP_044217393.1">
    <property type="nucleotide sequence ID" value="NZ_JRYR02000002.1"/>
</dbReference>
<dbReference type="PROSITE" id="PS51186">
    <property type="entry name" value="GNAT"/>
    <property type="match status" value="1"/>
</dbReference>
<dbReference type="PANTHER" id="PTHR43072">
    <property type="entry name" value="N-ACETYLTRANSFERASE"/>
    <property type="match status" value="1"/>
</dbReference>
<dbReference type="PANTHER" id="PTHR43072:SF23">
    <property type="entry name" value="UPF0039 PROTEIN C11D3.02C"/>
    <property type="match status" value="1"/>
</dbReference>
<evidence type="ECO:0000313" key="4">
    <source>
        <dbReference type="EMBL" id="OHX64743.1"/>
    </source>
</evidence>